<dbReference type="PANTHER" id="PTHR45718">
    <property type="entry name" value="TRANSCRIPTIONAL ACTIVATOR CUBITUS INTERRUPTUS"/>
    <property type="match status" value="1"/>
</dbReference>
<evidence type="ECO:0000259" key="11">
    <source>
        <dbReference type="PROSITE" id="PS50157"/>
    </source>
</evidence>
<feature type="region of interest" description="Disordered" evidence="10">
    <location>
        <begin position="237"/>
        <end position="259"/>
    </location>
</feature>
<feature type="domain" description="C2H2-type" evidence="11">
    <location>
        <begin position="505"/>
        <end position="535"/>
    </location>
</feature>
<feature type="region of interest" description="Disordered" evidence="10">
    <location>
        <begin position="697"/>
        <end position="736"/>
    </location>
</feature>
<feature type="compositionally biased region" description="Polar residues" evidence="10">
    <location>
        <begin position="243"/>
        <end position="259"/>
    </location>
</feature>
<feature type="compositionally biased region" description="Polar residues" evidence="10">
    <location>
        <begin position="697"/>
        <end position="708"/>
    </location>
</feature>
<dbReference type="Proteomes" id="UP001652625">
    <property type="component" value="Chromosome 11"/>
</dbReference>
<dbReference type="RefSeq" id="XP_065666054.1">
    <property type="nucleotide sequence ID" value="XM_065809982.1"/>
</dbReference>
<dbReference type="InterPro" id="IPR056436">
    <property type="entry name" value="Znf-C2H2_ZIC1-5/GLI1-3-like"/>
</dbReference>
<keyword evidence="3" id="KW-0479">Metal-binding</keyword>
<keyword evidence="7" id="KW-0238">DNA-binding</keyword>
<dbReference type="SUPFAM" id="SSF57667">
    <property type="entry name" value="beta-beta-alpha zinc fingers"/>
    <property type="match status" value="3"/>
</dbReference>
<keyword evidence="6" id="KW-0862">Zinc</keyword>
<dbReference type="SMART" id="SM00355">
    <property type="entry name" value="ZnF_C2H2"/>
    <property type="match status" value="5"/>
</dbReference>
<feature type="domain" description="C2H2-type" evidence="11">
    <location>
        <begin position="475"/>
        <end position="504"/>
    </location>
</feature>
<keyword evidence="12" id="KW-1185">Reference proteome</keyword>
<dbReference type="PROSITE" id="PS00028">
    <property type="entry name" value="ZINC_FINGER_C2H2_1"/>
    <property type="match status" value="4"/>
</dbReference>
<evidence type="ECO:0000313" key="15">
    <source>
        <dbReference type="RefSeq" id="XP_065666054.1"/>
    </source>
</evidence>
<dbReference type="InterPro" id="IPR036236">
    <property type="entry name" value="Znf_C2H2_sf"/>
</dbReference>
<proteinExistence type="inferred from homology"/>
<name>A0ABM4CVU7_HYDVU</name>
<dbReference type="RefSeq" id="XP_065666052.1">
    <property type="nucleotide sequence ID" value="XM_065809980.1"/>
</dbReference>
<evidence type="ECO:0000313" key="14">
    <source>
        <dbReference type="RefSeq" id="XP_065666053.1"/>
    </source>
</evidence>
<dbReference type="Pfam" id="PF00096">
    <property type="entry name" value="zf-C2H2"/>
    <property type="match status" value="2"/>
</dbReference>
<dbReference type="PROSITE" id="PS50157">
    <property type="entry name" value="ZINC_FINGER_C2H2_2"/>
    <property type="match status" value="4"/>
</dbReference>
<sequence>MNKQKDISSSTNYNDPGVPKLQNYDGLVLKQNDSFQNPKQFMEEKRMVYNSSTVSDNMSALSWKNDSPLSKIHDPFENNIPFQTFKKAFDLTEDKYRTFSDHTDSYKILSNAVHNNYIAGLRRINSQDGQSISTATSLKSSFLDCESRNSGQFSNICHSGRYSGRGKKRTLSASPFSCELFDLAQIIRTSPNSLVAYVTSNDANGFISRGSGRNSSEASRASNGSFGHLNIGSLRSSPIGVSRSKNQHNYLNDSDLTNKSKNQQNQFEIKSSCIQNKINDGYLKSLSSNQNDFNKSQNLLPQTFFNFPENKSNFLSSASIASQLAASNNSPFNQNAILTIPHPPVTQFRKVVYNEKDIKVEKVMSNKDSSRKIEKESSLIRNQTNLVTNETKPSGDAESDEEETDPVDLCCYWKNCNIKFDSQLQLVHHVNTDHIQKNKKDCSCYWQGCSRGEKSFKAMYMLVVHVRRHTGEKPHKCHYKDCNKAYSRLENLKTHLRSHTGERPYLCEIPGCSKAFSNASDRAKHQNRTHSDEKQYGCKVNGCSKRYTDPSSLRKHMKTVHSVHVQPTKKFRGELPFSETKSSENQFCRKNNNEISKVFSSNQIHFDSISQSNMQQSENTIQRNMCPSPVYNNEYTTVLNEDLSYFTPEFNCNISVRDTEVQVQPVFLQLSNRYTKSMNLAPEELVNRRYSIMQNRDLSNRRVSNGSDGSLESNYSSGYESYSNSRRESDMSLQSINERSGSLVNNHFLDINPQSYQKSIANPQPCLKNVVNPRSCQKNIVKYLIGDKASKEKNFYESDLVNQYSDQSNKVLVCNGLQSNYFPLSKSSEKLSPLDHQKSIERSCINKSSNKKFNQRSTKFRRCSEPIEVTSLIESTPRRHSMTFYNKLPLAPKMNLSNVETKSKSLSNFQKDETEELLLRLIQNSDSLLKKSDIENLLLTHQKHHYLFPQNELNFAKKHDETDSQMVDGEYYHTSSDIDPLSFFVENYDMIEADDRLHNENDKNIFLQTSESLKKDFQNNNSLLHTKIDIIDPCISKHSSNFRSENFDVNTTSQIKNQLPKNNVASNENLSSKSDKPFDLIFKWQDFSRPQSKQDSKLSNDENFLATKIDALSTETFVPLTSNNMVLNTMNTLLDSFVEENMFYENQTFCSFPVIYE</sequence>
<dbReference type="Gene3D" id="3.30.160.60">
    <property type="entry name" value="Classic Zinc Finger"/>
    <property type="match status" value="5"/>
</dbReference>
<evidence type="ECO:0000256" key="8">
    <source>
        <dbReference type="ARBA" id="ARBA00023242"/>
    </source>
</evidence>
<evidence type="ECO:0000256" key="10">
    <source>
        <dbReference type="SAM" id="MobiDB-lite"/>
    </source>
</evidence>
<protein>
    <submittedName>
        <fullName evidence="13 14">Uncharacterized protein LOC100203252</fullName>
    </submittedName>
</protein>
<comment type="subcellular location">
    <subcellularLocation>
        <location evidence="1">Nucleus</location>
    </subcellularLocation>
</comment>
<evidence type="ECO:0000256" key="5">
    <source>
        <dbReference type="ARBA" id="ARBA00022771"/>
    </source>
</evidence>
<dbReference type="Pfam" id="PF23561">
    <property type="entry name" value="zf-C2H2_15"/>
    <property type="match status" value="1"/>
</dbReference>
<dbReference type="PANTHER" id="PTHR45718:SF8">
    <property type="entry name" value="GLIS FAMILY ZINC FINGER 2"/>
    <property type="match status" value="1"/>
</dbReference>
<feature type="compositionally biased region" description="Low complexity" evidence="10">
    <location>
        <begin position="709"/>
        <end position="724"/>
    </location>
</feature>
<dbReference type="InterPro" id="IPR043359">
    <property type="entry name" value="GLI-like"/>
</dbReference>
<evidence type="ECO:0000256" key="2">
    <source>
        <dbReference type="ARBA" id="ARBA00010831"/>
    </source>
</evidence>
<organism evidence="12 14">
    <name type="scientific">Hydra vulgaris</name>
    <name type="common">Hydra</name>
    <name type="synonym">Hydra attenuata</name>
    <dbReference type="NCBI Taxonomy" id="6087"/>
    <lineage>
        <taxon>Eukaryota</taxon>
        <taxon>Metazoa</taxon>
        <taxon>Cnidaria</taxon>
        <taxon>Hydrozoa</taxon>
        <taxon>Hydroidolina</taxon>
        <taxon>Anthoathecata</taxon>
        <taxon>Aplanulata</taxon>
        <taxon>Hydridae</taxon>
        <taxon>Hydra</taxon>
    </lineage>
</organism>
<gene>
    <name evidence="13 14 15" type="primary">LOC100203252</name>
</gene>
<dbReference type="RefSeq" id="XP_065666053.1">
    <property type="nucleotide sequence ID" value="XM_065809981.1"/>
</dbReference>
<comment type="similarity">
    <text evidence="2">Belongs to the GLI C2H2-type zinc-finger protein family.</text>
</comment>
<evidence type="ECO:0000256" key="6">
    <source>
        <dbReference type="ARBA" id="ARBA00022833"/>
    </source>
</evidence>
<feature type="domain" description="C2H2-type" evidence="11">
    <location>
        <begin position="447"/>
        <end position="474"/>
    </location>
</feature>
<dbReference type="InterPro" id="IPR013087">
    <property type="entry name" value="Znf_C2H2_type"/>
</dbReference>
<keyword evidence="8" id="KW-0539">Nucleus</keyword>
<feature type="compositionally biased region" description="Basic and acidic residues" evidence="10">
    <location>
        <begin position="366"/>
        <end position="378"/>
    </location>
</feature>
<evidence type="ECO:0000256" key="1">
    <source>
        <dbReference type="ARBA" id="ARBA00004123"/>
    </source>
</evidence>
<keyword evidence="5 9" id="KW-0863">Zinc-finger</keyword>
<evidence type="ECO:0000256" key="9">
    <source>
        <dbReference type="PROSITE-ProRule" id="PRU00042"/>
    </source>
</evidence>
<accession>A0ABM4CVU7</accession>
<feature type="region of interest" description="Disordered" evidence="10">
    <location>
        <begin position="366"/>
        <end position="402"/>
    </location>
</feature>
<feature type="domain" description="C2H2-type" evidence="11">
    <location>
        <begin position="536"/>
        <end position="562"/>
    </location>
</feature>
<evidence type="ECO:0000313" key="12">
    <source>
        <dbReference type="Proteomes" id="UP001652625"/>
    </source>
</evidence>
<evidence type="ECO:0000313" key="13">
    <source>
        <dbReference type="RefSeq" id="XP_065666052.1"/>
    </source>
</evidence>
<dbReference type="GeneID" id="100203252"/>
<evidence type="ECO:0000256" key="7">
    <source>
        <dbReference type="ARBA" id="ARBA00023125"/>
    </source>
</evidence>
<evidence type="ECO:0000256" key="3">
    <source>
        <dbReference type="ARBA" id="ARBA00022723"/>
    </source>
</evidence>
<evidence type="ECO:0000256" key="4">
    <source>
        <dbReference type="ARBA" id="ARBA00022737"/>
    </source>
</evidence>
<keyword evidence="4" id="KW-0677">Repeat</keyword>
<feature type="compositionally biased region" description="Polar residues" evidence="10">
    <location>
        <begin position="379"/>
        <end position="392"/>
    </location>
</feature>
<reference evidence="13 14" key="1">
    <citation type="submission" date="2025-05" db="UniProtKB">
        <authorList>
            <consortium name="RefSeq"/>
        </authorList>
    </citation>
    <scope>IDENTIFICATION</scope>
</reference>